<name>A0A7X5LQJ8_9ALTE</name>
<dbReference type="RefSeq" id="WP_163088013.1">
    <property type="nucleotide sequence ID" value="NZ_JAAAWN010000030.1"/>
</dbReference>
<gene>
    <name evidence="2" type="ORF">GTH32_17040</name>
</gene>
<protein>
    <recommendedName>
        <fullName evidence="1">HNH domain-containing protein</fullName>
    </recommendedName>
</protein>
<evidence type="ECO:0000313" key="3">
    <source>
        <dbReference type="Proteomes" id="UP000470213"/>
    </source>
</evidence>
<dbReference type="InterPro" id="IPR002711">
    <property type="entry name" value="HNH"/>
</dbReference>
<evidence type="ECO:0000313" key="2">
    <source>
        <dbReference type="EMBL" id="NDV92875.1"/>
    </source>
</evidence>
<dbReference type="GO" id="GO:0003676">
    <property type="term" value="F:nucleic acid binding"/>
    <property type="evidence" value="ECO:0007669"/>
    <property type="project" value="InterPro"/>
</dbReference>
<organism evidence="2 3">
    <name type="scientific">Alteromonas profundi</name>
    <dbReference type="NCBI Taxonomy" id="2696062"/>
    <lineage>
        <taxon>Bacteria</taxon>
        <taxon>Pseudomonadati</taxon>
        <taxon>Pseudomonadota</taxon>
        <taxon>Gammaproteobacteria</taxon>
        <taxon>Alteromonadales</taxon>
        <taxon>Alteromonadaceae</taxon>
        <taxon>Alteromonas/Salinimonas group</taxon>
        <taxon>Alteromonas</taxon>
    </lineage>
</organism>
<dbReference type="Pfam" id="PF01844">
    <property type="entry name" value="HNH"/>
    <property type="match status" value="1"/>
</dbReference>
<reference evidence="2 3" key="1">
    <citation type="submission" date="2020-01" db="EMBL/GenBank/DDBJ databases">
        <authorList>
            <person name="Chen J."/>
            <person name="Zhu S."/>
            <person name="Yang J."/>
        </authorList>
    </citation>
    <scope>NUCLEOTIDE SEQUENCE [LARGE SCALE GENOMIC DNA]</scope>
    <source>
        <strain evidence="2 3">345S023</strain>
    </source>
</reference>
<proteinExistence type="predicted"/>
<dbReference type="AlphaFoldDB" id="A0A7X5LQJ8"/>
<dbReference type="GO" id="GO:0004519">
    <property type="term" value="F:endonuclease activity"/>
    <property type="evidence" value="ECO:0007669"/>
    <property type="project" value="InterPro"/>
</dbReference>
<keyword evidence="3" id="KW-1185">Reference proteome</keyword>
<evidence type="ECO:0000259" key="1">
    <source>
        <dbReference type="Pfam" id="PF01844"/>
    </source>
</evidence>
<comment type="caution">
    <text evidence="2">The sequence shown here is derived from an EMBL/GenBank/DDBJ whole genome shotgun (WGS) entry which is preliminary data.</text>
</comment>
<accession>A0A7X5LQJ8</accession>
<dbReference type="EMBL" id="JAAAWN010000030">
    <property type="protein sequence ID" value="NDV92875.1"/>
    <property type="molecule type" value="Genomic_DNA"/>
</dbReference>
<dbReference type="Gene3D" id="1.10.30.50">
    <property type="match status" value="1"/>
</dbReference>
<feature type="domain" description="HNH" evidence="1">
    <location>
        <begin position="56"/>
        <end position="105"/>
    </location>
</feature>
<sequence length="216" mass="25170">MPLINNIIVFTEDENLTIEDKIQSDSFSHCDWGGEDLQPIRSRIRRFYRNEQYGVCAYCKENVSLRSANNAHVEHIAPKSLYARFMFEPKNLCVICADCNEIKRNQEVINGVTDTFASNVIRYPRSSRAFKIVHPLFDDYDEHILKKGRVYIDKSAKGAFTIGVCKLNRFFHEFDVDEEFVNDEEIVHQMNEYIDSNSAVQKAGILNRLRDILFNF</sequence>
<dbReference type="Proteomes" id="UP000470213">
    <property type="component" value="Unassembled WGS sequence"/>
</dbReference>
<dbReference type="GO" id="GO:0008270">
    <property type="term" value="F:zinc ion binding"/>
    <property type="evidence" value="ECO:0007669"/>
    <property type="project" value="InterPro"/>
</dbReference>